<evidence type="ECO:0000313" key="2">
    <source>
        <dbReference type="EMBL" id="CAF0868202.1"/>
    </source>
</evidence>
<feature type="region of interest" description="Disordered" evidence="1">
    <location>
        <begin position="29"/>
        <end position="48"/>
    </location>
</feature>
<proteinExistence type="predicted"/>
<organism evidence="2 3">
    <name type="scientific">Adineta steineri</name>
    <dbReference type="NCBI Taxonomy" id="433720"/>
    <lineage>
        <taxon>Eukaryota</taxon>
        <taxon>Metazoa</taxon>
        <taxon>Spiralia</taxon>
        <taxon>Gnathifera</taxon>
        <taxon>Rotifera</taxon>
        <taxon>Eurotatoria</taxon>
        <taxon>Bdelloidea</taxon>
        <taxon>Adinetida</taxon>
        <taxon>Adinetidae</taxon>
        <taxon>Adineta</taxon>
    </lineage>
</organism>
<evidence type="ECO:0000313" key="3">
    <source>
        <dbReference type="Proteomes" id="UP000663891"/>
    </source>
</evidence>
<dbReference type="EMBL" id="CAJNON010000048">
    <property type="protein sequence ID" value="CAF0868202.1"/>
    <property type="molecule type" value="Genomic_DNA"/>
</dbReference>
<name>A0A813XKG4_9BILA</name>
<accession>A0A813XKG4</accession>
<reference evidence="2" key="1">
    <citation type="submission" date="2021-02" db="EMBL/GenBank/DDBJ databases">
        <authorList>
            <person name="Nowell W R."/>
        </authorList>
    </citation>
    <scope>NUCLEOTIDE SEQUENCE</scope>
</reference>
<dbReference type="AlphaFoldDB" id="A0A813XKG4"/>
<dbReference type="OrthoDB" id="10014832at2759"/>
<protein>
    <submittedName>
        <fullName evidence="2">Uncharacterized protein</fullName>
    </submittedName>
</protein>
<feature type="compositionally biased region" description="Polar residues" evidence="1">
    <location>
        <begin position="33"/>
        <end position="44"/>
    </location>
</feature>
<sequence length="205" mass="22677">MHYVHKLMLRAFISVRGIISSVGRKFRRERVHTTPQSSKTSTCKSGPVRTEPANTYHFENTFAPLSGEHVMKTYECNEGCSSCCGPKTRIALTDRRLIARHQQPNKCCCCVEGDHFDTSIFLRDIELLGEGGRGKQDSCLALLLACATCTWPCLLCGICCNCCGDRPKSLIIRGGFGTEVFVFKNSEVKTAANDLSAMILPFKNS</sequence>
<evidence type="ECO:0000256" key="1">
    <source>
        <dbReference type="SAM" id="MobiDB-lite"/>
    </source>
</evidence>
<comment type="caution">
    <text evidence="2">The sequence shown here is derived from an EMBL/GenBank/DDBJ whole genome shotgun (WGS) entry which is preliminary data.</text>
</comment>
<gene>
    <name evidence="2" type="ORF">VCS650_LOCUS7574</name>
</gene>
<dbReference type="Proteomes" id="UP000663891">
    <property type="component" value="Unassembled WGS sequence"/>
</dbReference>